<proteinExistence type="predicted"/>
<reference evidence="2 3" key="1">
    <citation type="journal article" date="2015" name="Genome Announc.">
        <title>Expanding the biotechnology potential of lactobacilli through comparative genomics of 213 strains and associated genera.</title>
        <authorList>
            <person name="Sun Z."/>
            <person name="Harris H.M."/>
            <person name="McCann A."/>
            <person name="Guo C."/>
            <person name="Argimon S."/>
            <person name="Zhang W."/>
            <person name="Yang X."/>
            <person name="Jeffery I.B."/>
            <person name="Cooney J.C."/>
            <person name="Kagawa T.F."/>
            <person name="Liu W."/>
            <person name="Song Y."/>
            <person name="Salvetti E."/>
            <person name="Wrobel A."/>
            <person name="Rasinkangas P."/>
            <person name="Parkhill J."/>
            <person name="Rea M.C."/>
            <person name="O'Sullivan O."/>
            <person name="Ritari J."/>
            <person name="Douillard F.P."/>
            <person name="Paul Ross R."/>
            <person name="Yang R."/>
            <person name="Briner A.E."/>
            <person name="Felis G.E."/>
            <person name="de Vos W.M."/>
            <person name="Barrangou R."/>
            <person name="Klaenhammer T.R."/>
            <person name="Caufield P.W."/>
            <person name="Cui Y."/>
            <person name="Zhang H."/>
            <person name="O'Toole P.W."/>
        </authorList>
    </citation>
    <scope>NUCLEOTIDE SEQUENCE [LARGE SCALE GENOMIC DNA]</scope>
    <source>
        <strain evidence="2 3">DSM 5707</strain>
    </source>
</reference>
<dbReference type="SUPFAM" id="SSF51658">
    <property type="entry name" value="Xylose isomerase-like"/>
    <property type="match status" value="1"/>
</dbReference>
<evidence type="ECO:0000259" key="1">
    <source>
        <dbReference type="Pfam" id="PF01261"/>
    </source>
</evidence>
<dbReference type="GO" id="GO:0016853">
    <property type="term" value="F:isomerase activity"/>
    <property type="evidence" value="ECO:0007669"/>
    <property type="project" value="UniProtKB-KW"/>
</dbReference>
<organism evidence="2 3">
    <name type="scientific">Lentilactobacillus parabuchneri DSM 5707 = NBRC 107865</name>
    <dbReference type="NCBI Taxonomy" id="1423784"/>
    <lineage>
        <taxon>Bacteria</taxon>
        <taxon>Bacillati</taxon>
        <taxon>Bacillota</taxon>
        <taxon>Bacilli</taxon>
        <taxon>Lactobacillales</taxon>
        <taxon>Lactobacillaceae</taxon>
        <taxon>Lentilactobacillus</taxon>
    </lineage>
</organism>
<accession>A0A0R1Z6Z4</accession>
<keyword evidence="2" id="KW-0413">Isomerase</keyword>
<evidence type="ECO:0000313" key="3">
    <source>
        <dbReference type="Proteomes" id="UP000051957"/>
    </source>
</evidence>
<gene>
    <name evidence="2" type="ORF">FC51_GL001764</name>
</gene>
<dbReference type="Pfam" id="PF01261">
    <property type="entry name" value="AP_endonuc_2"/>
    <property type="match status" value="1"/>
</dbReference>
<dbReference type="AlphaFoldDB" id="A0A0R1Z6Z4"/>
<sequence length="281" mass="31892">MKWGIAVFPYLGLKASTDRNQIDERLQYQPKVFEFFTTANDMTPAGLDHLRAMVGHVQDAGVDKIVIHHPMSYQGEHNEVAVDQTSNPDGYQFLMTSSKKLIELAIQMDVQVLIHGAYNSPQSAILSNYPSIEAARKVTFSRLDYFQSIGGDHVMFENSISPLFDFGDPEIERTVIEHQYRLCYDTSHGFIVLHGDNAKLRASLKNLRPQVVHYHFVDSMGKFHDSLELGKGAIDWQSLKSVVNVNATNIFEINLKDQFNSQEMRASYDYLRAAWGMPVTD</sequence>
<dbReference type="PATRIC" id="fig|1423784.4.peg.1798"/>
<evidence type="ECO:0000313" key="2">
    <source>
        <dbReference type="EMBL" id="KRM46851.1"/>
    </source>
</evidence>
<dbReference type="InterPro" id="IPR036237">
    <property type="entry name" value="Xyl_isomerase-like_sf"/>
</dbReference>
<dbReference type="EMBL" id="AZGK01000004">
    <property type="protein sequence ID" value="KRM46851.1"/>
    <property type="molecule type" value="Genomic_DNA"/>
</dbReference>
<dbReference type="InterPro" id="IPR013022">
    <property type="entry name" value="Xyl_isomerase-like_TIM-brl"/>
</dbReference>
<name>A0A0R1Z6Z4_9LACO</name>
<feature type="domain" description="Xylose isomerase-like TIM barrel" evidence="1">
    <location>
        <begin position="41"/>
        <end position="272"/>
    </location>
</feature>
<comment type="caution">
    <text evidence="2">The sequence shown here is derived from an EMBL/GenBank/DDBJ whole genome shotgun (WGS) entry which is preliminary data.</text>
</comment>
<protein>
    <submittedName>
        <fullName evidence="2">Xylose isomerase domain-containing protein TIM barrel</fullName>
    </submittedName>
</protein>
<dbReference type="Proteomes" id="UP000051957">
    <property type="component" value="Unassembled WGS sequence"/>
</dbReference>
<dbReference type="Gene3D" id="3.20.20.150">
    <property type="entry name" value="Divalent-metal-dependent TIM barrel enzymes"/>
    <property type="match status" value="1"/>
</dbReference>